<evidence type="ECO:0000256" key="8">
    <source>
        <dbReference type="ARBA" id="ARBA00022722"/>
    </source>
</evidence>
<dbReference type="GO" id="GO:0005737">
    <property type="term" value="C:cytoplasm"/>
    <property type="evidence" value="ECO:0007669"/>
    <property type="project" value="UniProtKB-SubCell"/>
</dbReference>
<dbReference type="GO" id="GO:0043137">
    <property type="term" value="P:DNA replication, removal of RNA primer"/>
    <property type="evidence" value="ECO:0007669"/>
    <property type="project" value="TreeGrafter"/>
</dbReference>
<evidence type="ECO:0000256" key="14">
    <source>
        <dbReference type="RuleBase" id="RU003515"/>
    </source>
</evidence>
<dbReference type="CDD" id="cd07182">
    <property type="entry name" value="RNase_HII_bacteria_HII_like"/>
    <property type="match status" value="1"/>
</dbReference>
<dbReference type="EMBL" id="PEVJ01000053">
    <property type="protein sequence ID" value="PIU98297.1"/>
    <property type="molecule type" value="Genomic_DNA"/>
</dbReference>
<proteinExistence type="inferred from homology"/>
<accession>A0A2M7B5A8</accession>
<keyword evidence="12" id="KW-0464">Manganese</keyword>
<comment type="similarity">
    <text evidence="6 14">Belongs to the RNase HII family.</text>
</comment>
<evidence type="ECO:0000256" key="13">
    <source>
        <dbReference type="PROSITE-ProRule" id="PRU01319"/>
    </source>
</evidence>
<name>A0A2M7B5A8_9BACT</name>
<evidence type="ECO:0000256" key="4">
    <source>
        <dbReference type="ARBA" id="ARBA00004065"/>
    </source>
</evidence>
<keyword evidence="11 14" id="KW-0378">Hydrolase</keyword>
<dbReference type="NCBIfam" id="NF000595">
    <property type="entry name" value="PRK00015.1-3"/>
    <property type="match status" value="1"/>
</dbReference>
<evidence type="ECO:0000313" key="17">
    <source>
        <dbReference type="Proteomes" id="UP000228949"/>
    </source>
</evidence>
<keyword evidence="7" id="KW-0963">Cytoplasm</keyword>
<gene>
    <name evidence="16" type="ORF">COS61_02215</name>
</gene>
<dbReference type="GO" id="GO:0032299">
    <property type="term" value="C:ribonuclease H2 complex"/>
    <property type="evidence" value="ECO:0007669"/>
    <property type="project" value="TreeGrafter"/>
</dbReference>
<dbReference type="Proteomes" id="UP000228949">
    <property type="component" value="Unassembled WGS sequence"/>
</dbReference>
<evidence type="ECO:0000256" key="7">
    <source>
        <dbReference type="ARBA" id="ARBA00022490"/>
    </source>
</evidence>
<evidence type="ECO:0000256" key="3">
    <source>
        <dbReference type="ARBA" id="ARBA00001946"/>
    </source>
</evidence>
<keyword evidence="8 14" id="KW-0540">Nuclease</keyword>
<dbReference type="EC" id="3.1.26.4" evidence="14"/>
<comment type="caution">
    <text evidence="16">The sequence shown here is derived from an EMBL/GenBank/DDBJ whole genome shotgun (WGS) entry which is preliminary data.</text>
</comment>
<organism evidence="16 17">
    <name type="scientific">Candidatus Wolfebacteria bacterium CG03_land_8_20_14_0_80_40_12</name>
    <dbReference type="NCBI Taxonomy" id="1975069"/>
    <lineage>
        <taxon>Bacteria</taxon>
        <taxon>Candidatus Wolfeibacteriota</taxon>
    </lineage>
</organism>
<dbReference type="Gene3D" id="3.30.420.10">
    <property type="entry name" value="Ribonuclease H-like superfamily/Ribonuclease H"/>
    <property type="match status" value="1"/>
</dbReference>
<evidence type="ECO:0000256" key="10">
    <source>
        <dbReference type="ARBA" id="ARBA00022759"/>
    </source>
</evidence>
<dbReference type="SUPFAM" id="SSF53098">
    <property type="entry name" value="Ribonuclease H-like"/>
    <property type="match status" value="1"/>
</dbReference>
<evidence type="ECO:0000256" key="12">
    <source>
        <dbReference type="ARBA" id="ARBA00023211"/>
    </source>
</evidence>
<dbReference type="PANTHER" id="PTHR10954">
    <property type="entry name" value="RIBONUCLEASE H2 SUBUNIT A"/>
    <property type="match status" value="1"/>
</dbReference>
<dbReference type="InterPro" id="IPR022898">
    <property type="entry name" value="RNase_HII"/>
</dbReference>
<dbReference type="Pfam" id="PF01351">
    <property type="entry name" value="RNase_HII"/>
    <property type="match status" value="1"/>
</dbReference>
<evidence type="ECO:0000256" key="5">
    <source>
        <dbReference type="ARBA" id="ARBA00004496"/>
    </source>
</evidence>
<dbReference type="PROSITE" id="PS51975">
    <property type="entry name" value="RNASE_H_2"/>
    <property type="match status" value="1"/>
</dbReference>
<dbReference type="GO" id="GO:0003723">
    <property type="term" value="F:RNA binding"/>
    <property type="evidence" value="ECO:0007669"/>
    <property type="project" value="UniProtKB-UniRule"/>
</dbReference>
<sequence>MIGIDEVGRGALCGPVVVAAVAATVNLKFKIKNLKLKLRDSKKLTSKQRKVWFQYIKDELALPQAVASVSPKVIDKINISNAANLAATRALDKLTKNLKLKTESYSVLLDGGLYIKKLKTKNLKLKTIIKGDEKIPAIALASIVAKVTRDRIMVKLHKKYPKYALDQHKGYGTKKHIKAIRKHGQGKIHRLTFLGKIR</sequence>
<comment type="caution">
    <text evidence="13">Lacks conserved residue(s) required for the propagation of feature annotation.</text>
</comment>
<dbReference type="AlphaFoldDB" id="A0A2M7B5A8"/>
<comment type="cofactor">
    <cofactor evidence="2">
        <name>Mn(2+)</name>
        <dbReference type="ChEBI" id="CHEBI:29035"/>
    </cofactor>
</comment>
<comment type="catalytic activity">
    <reaction evidence="1 14">
        <text>Endonucleolytic cleavage to 5'-phosphomonoester.</text>
        <dbReference type="EC" id="3.1.26.4"/>
    </reaction>
</comment>
<evidence type="ECO:0000256" key="11">
    <source>
        <dbReference type="ARBA" id="ARBA00022801"/>
    </source>
</evidence>
<comment type="cofactor">
    <cofactor evidence="3">
        <name>Mg(2+)</name>
        <dbReference type="ChEBI" id="CHEBI:18420"/>
    </cofactor>
</comment>
<protein>
    <recommendedName>
        <fullName evidence="14">Ribonuclease</fullName>
        <ecNumber evidence="14">3.1.26.4</ecNumber>
    </recommendedName>
</protein>
<evidence type="ECO:0000256" key="1">
    <source>
        <dbReference type="ARBA" id="ARBA00000077"/>
    </source>
</evidence>
<dbReference type="InterPro" id="IPR036397">
    <property type="entry name" value="RNaseH_sf"/>
</dbReference>
<comment type="subcellular location">
    <subcellularLocation>
        <location evidence="5">Cytoplasm</location>
    </subcellularLocation>
</comment>
<keyword evidence="10 14" id="KW-0255">Endonuclease</keyword>
<dbReference type="GO" id="GO:0046872">
    <property type="term" value="F:metal ion binding"/>
    <property type="evidence" value="ECO:0007669"/>
    <property type="project" value="UniProtKB-KW"/>
</dbReference>
<evidence type="ECO:0000256" key="9">
    <source>
        <dbReference type="ARBA" id="ARBA00022723"/>
    </source>
</evidence>
<dbReference type="GO" id="GO:0006298">
    <property type="term" value="P:mismatch repair"/>
    <property type="evidence" value="ECO:0007669"/>
    <property type="project" value="TreeGrafter"/>
</dbReference>
<dbReference type="InterPro" id="IPR024567">
    <property type="entry name" value="RNase_HII/HIII_dom"/>
</dbReference>
<evidence type="ECO:0000313" key="16">
    <source>
        <dbReference type="EMBL" id="PIU98297.1"/>
    </source>
</evidence>
<keyword evidence="9" id="KW-0479">Metal-binding</keyword>
<reference evidence="17" key="1">
    <citation type="submission" date="2017-09" db="EMBL/GenBank/DDBJ databases">
        <title>Depth-based differentiation of microbial function through sediment-hosted aquifers and enrichment of novel symbionts in the deep terrestrial subsurface.</title>
        <authorList>
            <person name="Probst A.J."/>
            <person name="Ladd B."/>
            <person name="Jarett J.K."/>
            <person name="Geller-Mcgrath D.E."/>
            <person name="Sieber C.M.K."/>
            <person name="Emerson J.B."/>
            <person name="Anantharaman K."/>
            <person name="Thomas B.C."/>
            <person name="Malmstrom R."/>
            <person name="Stieglmeier M."/>
            <person name="Klingl A."/>
            <person name="Woyke T."/>
            <person name="Ryan C.M."/>
            <person name="Banfield J.F."/>
        </authorList>
    </citation>
    <scope>NUCLEOTIDE SEQUENCE [LARGE SCALE GENOMIC DNA]</scope>
</reference>
<evidence type="ECO:0000256" key="6">
    <source>
        <dbReference type="ARBA" id="ARBA00007383"/>
    </source>
</evidence>
<dbReference type="InterPro" id="IPR012337">
    <property type="entry name" value="RNaseH-like_sf"/>
</dbReference>
<evidence type="ECO:0000259" key="15">
    <source>
        <dbReference type="PROSITE" id="PS51975"/>
    </source>
</evidence>
<evidence type="ECO:0000256" key="2">
    <source>
        <dbReference type="ARBA" id="ARBA00001936"/>
    </source>
</evidence>
<feature type="domain" description="RNase H type-2" evidence="15">
    <location>
        <begin position="1"/>
        <end position="198"/>
    </location>
</feature>
<dbReference type="GO" id="GO:0004523">
    <property type="term" value="F:RNA-DNA hybrid ribonuclease activity"/>
    <property type="evidence" value="ECO:0007669"/>
    <property type="project" value="UniProtKB-EC"/>
</dbReference>
<comment type="function">
    <text evidence="4 14">Endonuclease that specifically degrades the RNA of RNA-DNA hybrids.</text>
</comment>
<dbReference type="PANTHER" id="PTHR10954:SF18">
    <property type="entry name" value="RIBONUCLEASE HII"/>
    <property type="match status" value="1"/>
</dbReference>
<dbReference type="InterPro" id="IPR001352">
    <property type="entry name" value="RNase_HII/HIII"/>
</dbReference>